<evidence type="ECO:0000256" key="2">
    <source>
        <dbReference type="ARBA" id="ARBA00022692"/>
    </source>
</evidence>
<feature type="transmembrane region" description="Helical" evidence="8">
    <location>
        <begin position="461"/>
        <end position="483"/>
    </location>
</feature>
<feature type="domain" description="C2" evidence="9">
    <location>
        <begin position="2583"/>
        <end position="2707"/>
    </location>
</feature>
<feature type="transmembrane region" description="Helical" evidence="8">
    <location>
        <begin position="383"/>
        <end position="404"/>
    </location>
</feature>
<name>A0ABP0S8R7_9DINO</name>
<dbReference type="SMART" id="SM00382">
    <property type="entry name" value="AAA"/>
    <property type="match status" value="2"/>
</dbReference>
<dbReference type="Gene3D" id="3.40.50.300">
    <property type="entry name" value="P-loop containing nucleotide triphosphate hydrolases"/>
    <property type="match status" value="2"/>
</dbReference>
<feature type="transmembrane region" description="Helical" evidence="8">
    <location>
        <begin position="1251"/>
        <end position="1274"/>
    </location>
</feature>
<comment type="subcellular location">
    <subcellularLocation>
        <location evidence="1">Membrane</location>
        <topology evidence="1">Multi-pass membrane protein</topology>
    </subcellularLocation>
</comment>
<evidence type="ECO:0000259" key="10">
    <source>
        <dbReference type="PROSITE" id="PS50893"/>
    </source>
</evidence>
<feature type="transmembrane region" description="Helical" evidence="8">
    <location>
        <begin position="1399"/>
        <end position="1418"/>
    </location>
</feature>
<evidence type="ECO:0000256" key="4">
    <source>
        <dbReference type="ARBA" id="ARBA00022840"/>
    </source>
</evidence>
<feature type="region of interest" description="Disordered" evidence="7">
    <location>
        <begin position="2792"/>
        <end position="2827"/>
    </location>
</feature>
<dbReference type="SUPFAM" id="SSF49562">
    <property type="entry name" value="C2 domain (Calcium/lipid-binding domain, CaLB)"/>
    <property type="match status" value="1"/>
</dbReference>
<dbReference type="Proteomes" id="UP001642464">
    <property type="component" value="Unassembled WGS sequence"/>
</dbReference>
<dbReference type="InterPro" id="IPR003593">
    <property type="entry name" value="AAA+_ATPase"/>
</dbReference>
<dbReference type="Pfam" id="PF00168">
    <property type="entry name" value="C2"/>
    <property type="match status" value="1"/>
</dbReference>
<organism evidence="11 12">
    <name type="scientific">Durusdinium trenchii</name>
    <dbReference type="NCBI Taxonomy" id="1381693"/>
    <lineage>
        <taxon>Eukaryota</taxon>
        <taxon>Sar</taxon>
        <taxon>Alveolata</taxon>
        <taxon>Dinophyceae</taxon>
        <taxon>Suessiales</taxon>
        <taxon>Symbiodiniaceae</taxon>
        <taxon>Durusdinium</taxon>
    </lineage>
</organism>
<dbReference type="InterPro" id="IPR026082">
    <property type="entry name" value="ABCA"/>
</dbReference>
<accession>A0ABP0S8R7</accession>
<gene>
    <name evidence="11" type="ORF">SCF082_LOCUS50572</name>
</gene>
<evidence type="ECO:0000256" key="3">
    <source>
        <dbReference type="ARBA" id="ARBA00022741"/>
    </source>
</evidence>
<feature type="compositionally biased region" description="Basic and acidic residues" evidence="7">
    <location>
        <begin position="2146"/>
        <end position="2159"/>
    </location>
</feature>
<dbReference type="PANTHER" id="PTHR19229">
    <property type="entry name" value="ATP-BINDING CASSETTE TRANSPORTER SUBFAMILY A ABCA"/>
    <property type="match status" value="1"/>
</dbReference>
<keyword evidence="3" id="KW-0547">Nucleotide-binding</keyword>
<dbReference type="PROSITE" id="PS50893">
    <property type="entry name" value="ABC_TRANSPORTER_2"/>
    <property type="match status" value="2"/>
</dbReference>
<dbReference type="SUPFAM" id="SSF53067">
    <property type="entry name" value="Actin-like ATPase domain"/>
    <property type="match status" value="1"/>
</dbReference>
<feature type="transmembrane region" description="Helical" evidence="8">
    <location>
        <begin position="425"/>
        <end position="449"/>
    </location>
</feature>
<feature type="region of interest" description="Disordered" evidence="7">
    <location>
        <begin position="2128"/>
        <end position="2160"/>
    </location>
</feature>
<sequence>MTSASKKSPGVSLWGQTRLLVWKNYVLKKRHPMSTLSEILLPLGFVALVVWMQTLDPDVNKEEAFFTCPRQSSISPTLLFPEDPEEHKEFVFELSTEGFGPGVMTVPPFAYLMLIASKIQYVIGLAPSDPDDEAQVAWLSDLQRTLDHWSAAFDLPGWSQLSNVTRELLGFGFCRFGRISKMFNSTAELRNYVASDAYGTSRWPSHEACPDEEALEKPKLHMALVLNKAGYLDGVWDYEIQTNISVIPYTYPKLGYTEKIESGVNEMWTDQYMMSGFLTLQHAVDRFIIGHRVPESAYMDSLALRQICDTVDPLLPYLREHISDVSLHGLNCTHLLERFVPKLGLDMSPFTTPASFIPNDVRMAEFPIPRHIDRPFYLKIKDVFGLDLVLTFLWPISRLIRGIVHEKETRIREGMRMMGLRYTALYLSWFVTYGLLFLVISVLVTLMTHVHLLSSSDPSLVFVYFFLFGVSIIAYCFMVSVLFSRAKTASTAGVVLFFMGFFAFFGVSSQNATAEAKTWSCLLSPTAFGLGAQILASYEAAGMGVTWANGYDTPSDNQIPFMQVLHFLVLDTFIYLAVTFYLDNVLPQEFGVPKPPNFLCTRRFWAGSRRGRTERAHVDSFVDPETGSENPFIEARTRDQQQLLDEERCVKINGLTKRFSTASGEDKVAVNSLSMDMYEGQITCLLGNNGAGKSTAVSMLTGLIPVTAGSASVFGMDVETDMDEIRQTLGVCPQHDVLFPELTVQEHLEFFAALKRVDDIPAEVDRQIAEIGLTEKRHVCSGNLSGGQKRKLSVAIALLGGSKLVILDEPTAGMDAYSRRSTWNMLQENRAGRIILLTTHFMDEADLLGDRIGIMANGSLRCCGTSIFLKSKFGIGYTLTFALKNASVKTRSEADLGGQEKGRKVLTARLLHHLPDAEIFSSVGAEVAVKVPFRASPTFPALFREIEAEKEALSVSSYGISVTTLEEVFLKVASDNYGAQTLQDDEAAQCGGYQRLGHGQSGGELNDAQQRAQEALFTQVSEWHKFRVHFRAIYVKRFHYAKRDRKSLCCNTLLPVLLLVIGLALLKAFPLKTAPPLLLGTEQFKQDANYVPFNTSFHSSSTSTNDCGSDCGTYPWDLVDSAVLVDAEIERGLNNSCPPLDPSGEDIPDGSNLKGMSRWLLDHMHENKTSIYGALHFSAVDLDRTVELTILNNSTAKHGPGVFLNMVNQALARWVAPSDTPETTSVTTIRASNHPFPFTARVVTLLDSFSAVSAAISIVIAFSFVPASVAIFVVKENEISAKHQQLISGASIGAYWVSNFAWDLCMYLVPWVASIVAVNAFQISAFEGENFVAVVLLFLLYGVSVIPFTYCLSFLFDSHSTAQNLVLLLNFITGLVLIIASFVMSVIESTMHVNRILKYVYRLFPGYCLGNGLLGLTVNHSLKEFLPEDFSRSPFDWDVVGAELCYMAASSVLYFVLTVAIDLVVNLPWFAAVLQRCKSRISRALNLGPRGQSSATADVQAEAQAHDPLLATAFSADEDVEDDDVAMERDRIDAEYDTSEDAIVLSHLRKVYPDGKVAVRGLTFGIAPGEIMGFIGTNGAGKSTSTKMLTGEVLPSSGKAKLVGNDIIAQQSNLRRMIGYCPQFDALLELLTVREHLELYARIKCIPEDLVGVVAEEKMKQLNLEEFHDKTAGTLSGGNRRKLSVAIAMVGAPPLIFCDEPTTGMDPYNKRFLLDVIAGIPTGRGGGRKGTVVFTSHSMEECEAICTQVGIMVSGQFKCFGSIQHLKSRFGKGLMINVRTAAPTQVQADDVVAKLSPILVPSSEEPDARTAIPADQVEEACRLLGIAKRFQVLESCNSATAAVIADLMRPQDGLVDGMLFAEWWLHESLFDKVSTFLQQYFSGAVCIERRGNSTRWRIDEQNESLAHIFDVLETHKEAVGVVEYALSQTTLEQIFVMFASQQKEETAHAVRERRRRAHAPAQRLQGEWERETGRRKVFLGIDLGTDGVRACVRLAGKSNAKPVLVVPEGRAADTLAFPGPGVAFLHSSRGVLEDVQWLRLRREFVSKCANTFRAIARSVAAMLHRDADLIEFVRVVVSTTMMSSSHRLAIEDASCEAKAFRLTAFISTTIAARLGGWARRRWGEVTASSSGLSSPRLSSPRSRRNPAKDDAPGSEEHGLHVPMLSPLQHTLDAGRMLASWLTRHEGLPPDSSFVEGATLVVDVGSGATKVGVVRSSGVSATSGTFECTYSLCSLELTRLRFVSLLHDTLRDRYLAEGKVVTQDELVAECNRICSPGGAGASGATQLLAPVNHHLYDRLRALITRVLANTSGTLNAGAVLLGGGAHLPGVLSAVRAAVHALTGRSEVVVLDSDAGIVAMGAATHASLVNSGGPAPVENGDRFHVMDASSTRLVLKVNGKQVATGMHEGFAVPSRVERLIEIPPPGADLTSSASTTNPDGGAGRDGPLDSSMNLNHHLHTSEPDLYKGTSTAIIELFESELSLLPILDAVSSKGECTALNLVARLCIDEVHEAGLARKDWPRIKVVVSVFEGNSTVIALRCKKRTCTDRSFHEDLIDGSQRHPLPQEPAAGVLEQAIAAQGHDEGLDLRRTTVKKDRVVRVVSTIILHIIEAQDLAKSDRFGRSDPYCVVSFNGERLGKTAMERKTLTPHWDERIYLSIPGNRMGRGDLLTIDVFDHDTFSSDDFLGRVTLAGNEIVPRETFEWHELCPRSDLSSRRQRFVQGKLRLRFSKHDFEMTEKLVHFQKARSLPHVGPAASASSHDEKSSSGASIPMAPPGVVPAKVLVKQQVGEHVAEPALPARGGPPILLFQESDDEDDEDDDSLLSIVTDGRSSVEAREHRWRVLSGNVPPSSVEQGDW</sequence>
<dbReference type="PROSITE" id="PS50004">
    <property type="entry name" value="C2"/>
    <property type="match status" value="1"/>
</dbReference>
<feature type="transmembrane region" description="Helical" evidence="8">
    <location>
        <begin position="561"/>
        <end position="582"/>
    </location>
</feature>
<dbReference type="Pfam" id="PF12698">
    <property type="entry name" value="ABC2_membrane_3"/>
    <property type="match status" value="2"/>
</dbReference>
<evidence type="ECO:0000256" key="8">
    <source>
        <dbReference type="SAM" id="Phobius"/>
    </source>
</evidence>
<dbReference type="CDD" id="cd00030">
    <property type="entry name" value="C2"/>
    <property type="match status" value="1"/>
</dbReference>
<dbReference type="InterPro" id="IPR000008">
    <property type="entry name" value="C2_dom"/>
</dbReference>
<dbReference type="CDD" id="cd03263">
    <property type="entry name" value="ABC_subfamily_A"/>
    <property type="match status" value="2"/>
</dbReference>
<dbReference type="SUPFAM" id="SSF52540">
    <property type="entry name" value="P-loop containing nucleoside triphosphate hydrolases"/>
    <property type="match status" value="2"/>
</dbReference>
<evidence type="ECO:0000256" key="6">
    <source>
        <dbReference type="ARBA" id="ARBA00023136"/>
    </source>
</evidence>
<evidence type="ECO:0000256" key="7">
    <source>
        <dbReference type="SAM" id="MobiDB-lite"/>
    </source>
</evidence>
<feature type="transmembrane region" description="Helical" evidence="8">
    <location>
        <begin position="490"/>
        <end position="507"/>
    </location>
</feature>
<feature type="region of interest" description="Disordered" evidence="7">
    <location>
        <begin position="2750"/>
        <end position="2772"/>
    </location>
</feature>
<proteinExistence type="predicted"/>
<dbReference type="PANTHER" id="PTHR19229:SF250">
    <property type="entry name" value="ABC TRANSPORTER DOMAIN-CONTAINING PROTEIN-RELATED"/>
    <property type="match status" value="1"/>
</dbReference>
<evidence type="ECO:0000259" key="9">
    <source>
        <dbReference type="PROSITE" id="PS50004"/>
    </source>
</evidence>
<comment type="caution">
    <text evidence="11">The sequence shown here is derived from an EMBL/GenBank/DDBJ whole genome shotgun (WGS) entry which is preliminary data.</text>
</comment>
<evidence type="ECO:0000313" key="12">
    <source>
        <dbReference type="Proteomes" id="UP001642464"/>
    </source>
</evidence>
<dbReference type="SMART" id="SM00239">
    <property type="entry name" value="C2"/>
    <property type="match status" value="1"/>
</dbReference>
<feature type="transmembrane region" description="Helical" evidence="8">
    <location>
        <begin position="1333"/>
        <end position="1356"/>
    </location>
</feature>
<keyword evidence="5 8" id="KW-1133">Transmembrane helix</keyword>
<keyword evidence="2 8" id="KW-0812">Transmembrane</keyword>
<dbReference type="PROSITE" id="PS00211">
    <property type="entry name" value="ABC_TRANSPORTER_1"/>
    <property type="match status" value="2"/>
</dbReference>
<evidence type="ECO:0000256" key="1">
    <source>
        <dbReference type="ARBA" id="ARBA00004141"/>
    </source>
</evidence>
<protein>
    <submittedName>
        <fullName evidence="11">ABC transporter A family member 1 (ABC transporter ABCA.1) (AtABCA1) (ABC one homolog protein 1) (AtAOH1)</fullName>
    </submittedName>
</protein>
<evidence type="ECO:0000256" key="5">
    <source>
        <dbReference type="ARBA" id="ARBA00022989"/>
    </source>
</evidence>
<feature type="domain" description="ABC transporter" evidence="10">
    <location>
        <begin position="1543"/>
        <end position="1779"/>
    </location>
</feature>
<feature type="transmembrane region" description="Helical" evidence="8">
    <location>
        <begin position="1368"/>
        <end position="1387"/>
    </location>
</feature>
<keyword evidence="12" id="KW-1185">Reference proteome</keyword>
<feature type="region of interest" description="Disordered" evidence="7">
    <location>
        <begin position="2421"/>
        <end position="2459"/>
    </location>
</feature>
<feature type="domain" description="ABC transporter" evidence="10">
    <location>
        <begin position="650"/>
        <end position="882"/>
    </location>
</feature>
<dbReference type="Gene3D" id="2.60.40.150">
    <property type="entry name" value="C2 domain"/>
    <property type="match status" value="1"/>
</dbReference>
<dbReference type="InterPro" id="IPR043129">
    <property type="entry name" value="ATPase_NBD"/>
</dbReference>
<dbReference type="InterPro" id="IPR017871">
    <property type="entry name" value="ABC_transporter-like_CS"/>
</dbReference>
<dbReference type="InterPro" id="IPR013525">
    <property type="entry name" value="ABC2_TM"/>
</dbReference>
<feature type="compositionally biased region" description="Acidic residues" evidence="7">
    <location>
        <begin position="2809"/>
        <end position="2820"/>
    </location>
</feature>
<evidence type="ECO:0000313" key="11">
    <source>
        <dbReference type="EMBL" id="CAK9108749.1"/>
    </source>
</evidence>
<dbReference type="InterPro" id="IPR027417">
    <property type="entry name" value="P-loop_NTPase"/>
</dbReference>
<feature type="transmembrane region" description="Helical" evidence="8">
    <location>
        <begin position="1452"/>
        <end position="1474"/>
    </location>
</feature>
<dbReference type="InterPro" id="IPR035892">
    <property type="entry name" value="C2_domain_sf"/>
</dbReference>
<dbReference type="InterPro" id="IPR056264">
    <property type="entry name" value="R2_ABCA1-4-like"/>
</dbReference>
<keyword evidence="4" id="KW-0067">ATP-binding</keyword>
<feature type="compositionally biased region" description="Low complexity" evidence="7">
    <location>
        <begin position="2128"/>
        <end position="2140"/>
    </location>
</feature>
<keyword evidence="6 8" id="KW-0472">Membrane</keyword>
<feature type="compositionally biased region" description="Polar residues" evidence="7">
    <location>
        <begin position="2427"/>
        <end position="2436"/>
    </location>
</feature>
<reference evidence="11 12" key="1">
    <citation type="submission" date="2024-02" db="EMBL/GenBank/DDBJ databases">
        <authorList>
            <person name="Chen Y."/>
            <person name="Shah S."/>
            <person name="Dougan E. K."/>
            <person name="Thang M."/>
            <person name="Chan C."/>
        </authorList>
    </citation>
    <scope>NUCLEOTIDE SEQUENCE [LARGE SCALE GENOMIC DNA]</scope>
</reference>
<dbReference type="Pfam" id="PF00005">
    <property type="entry name" value="ABC_tran"/>
    <property type="match status" value="2"/>
</dbReference>
<dbReference type="EMBL" id="CAXAMM010043145">
    <property type="protein sequence ID" value="CAK9108749.1"/>
    <property type="molecule type" value="Genomic_DNA"/>
</dbReference>
<dbReference type="InterPro" id="IPR003439">
    <property type="entry name" value="ABC_transporter-like_ATP-bd"/>
</dbReference>
<dbReference type="Pfam" id="PF23321">
    <property type="entry name" value="R1_ABCA1"/>
    <property type="match status" value="1"/>
</dbReference>